<evidence type="ECO:0000313" key="4">
    <source>
        <dbReference type="EMBL" id="SFS02131.1"/>
    </source>
</evidence>
<dbReference type="Proteomes" id="UP000199062">
    <property type="component" value="Unassembled WGS sequence"/>
</dbReference>
<keyword evidence="5" id="KW-1185">Reference proteome</keyword>
<evidence type="ECO:0000313" key="5">
    <source>
        <dbReference type="Proteomes" id="UP000199062"/>
    </source>
</evidence>
<name>A0A1I6LF81_9EURY</name>
<evidence type="ECO:0000259" key="3">
    <source>
        <dbReference type="Pfam" id="PF02517"/>
    </source>
</evidence>
<feature type="transmembrane region" description="Helical" evidence="2">
    <location>
        <begin position="240"/>
        <end position="262"/>
    </location>
</feature>
<evidence type="ECO:0000256" key="2">
    <source>
        <dbReference type="SAM" id="Phobius"/>
    </source>
</evidence>
<gene>
    <name evidence="4" type="ORF">SAMN05216559_2602</name>
</gene>
<sequence length="282" mass="28534">MTRWAAFVGLTGVVVTLLLVLARLSQSVVSDRSTVSNGNRSRPFGGTTTRGDHRTDPVIPRFERRGSDVASGGRVHVDGLELTTGALLANVALTQGVFGGLLAAGAFYFQIPVAALGVGGAPLSSGALGIAVGVAFGVVLWLGNETAGRVADATGAGYDESLRAMLAPDSLGGWVLLLGVVLPTIAFVEEFIFRAAAVGAVAAGFGISPWLPAVVSSLAFGVAHGAQGRVGVVVTGTLGFALAAGFVLTESLLVVVVAHYLVNALELVVHEGLGVGRGSEHV</sequence>
<feature type="transmembrane region" description="Helical" evidence="2">
    <location>
        <begin position="195"/>
        <end position="220"/>
    </location>
</feature>
<dbReference type="GO" id="GO:0004175">
    <property type="term" value="F:endopeptidase activity"/>
    <property type="evidence" value="ECO:0007669"/>
    <property type="project" value="UniProtKB-ARBA"/>
</dbReference>
<dbReference type="AlphaFoldDB" id="A0A1I6LF81"/>
<feature type="transmembrane region" description="Helical" evidence="2">
    <location>
        <begin position="87"/>
        <end position="109"/>
    </location>
</feature>
<reference evidence="4 5" key="1">
    <citation type="submission" date="2016-10" db="EMBL/GenBank/DDBJ databases">
        <authorList>
            <person name="de Groot N.N."/>
        </authorList>
    </citation>
    <scope>NUCLEOTIDE SEQUENCE [LARGE SCALE GENOMIC DNA]</scope>
    <source>
        <strain evidence="4 5">CGMCC 1.10457</strain>
    </source>
</reference>
<accession>A0A1I6LF81</accession>
<feature type="transmembrane region" description="Helical" evidence="2">
    <location>
        <begin position="171"/>
        <end position="188"/>
    </location>
</feature>
<dbReference type="EMBL" id="FOZK01000002">
    <property type="protein sequence ID" value="SFS02131.1"/>
    <property type="molecule type" value="Genomic_DNA"/>
</dbReference>
<feature type="region of interest" description="Disordered" evidence="1">
    <location>
        <begin position="32"/>
        <end position="56"/>
    </location>
</feature>
<keyword evidence="2" id="KW-0812">Transmembrane</keyword>
<keyword evidence="4" id="KW-0378">Hydrolase</keyword>
<feature type="transmembrane region" description="Helical" evidence="2">
    <location>
        <begin position="121"/>
        <end position="142"/>
    </location>
</feature>
<keyword evidence="2" id="KW-1133">Transmembrane helix</keyword>
<dbReference type="Pfam" id="PF02517">
    <property type="entry name" value="Rce1-like"/>
    <property type="match status" value="1"/>
</dbReference>
<organism evidence="4 5">
    <name type="scientific">Halomicrobium zhouii</name>
    <dbReference type="NCBI Taxonomy" id="767519"/>
    <lineage>
        <taxon>Archaea</taxon>
        <taxon>Methanobacteriati</taxon>
        <taxon>Methanobacteriota</taxon>
        <taxon>Stenosarchaea group</taxon>
        <taxon>Halobacteria</taxon>
        <taxon>Halobacteriales</taxon>
        <taxon>Haloarculaceae</taxon>
        <taxon>Halomicrobium</taxon>
    </lineage>
</organism>
<evidence type="ECO:0000256" key="1">
    <source>
        <dbReference type="SAM" id="MobiDB-lite"/>
    </source>
</evidence>
<proteinExistence type="predicted"/>
<keyword evidence="2" id="KW-0472">Membrane</keyword>
<protein>
    <submittedName>
        <fullName evidence="4">CAAX protease self-immunity</fullName>
    </submittedName>
</protein>
<feature type="domain" description="CAAX prenyl protease 2/Lysostaphin resistance protein A-like" evidence="3">
    <location>
        <begin position="174"/>
        <end position="265"/>
    </location>
</feature>
<dbReference type="GO" id="GO:0006508">
    <property type="term" value="P:proteolysis"/>
    <property type="evidence" value="ECO:0007669"/>
    <property type="project" value="UniProtKB-KW"/>
</dbReference>
<dbReference type="GO" id="GO:0080120">
    <property type="term" value="P:CAAX-box protein maturation"/>
    <property type="evidence" value="ECO:0007669"/>
    <property type="project" value="UniProtKB-ARBA"/>
</dbReference>
<dbReference type="RefSeq" id="WP_089816926.1">
    <property type="nucleotide sequence ID" value="NZ_FOZK01000002.1"/>
</dbReference>
<keyword evidence="4" id="KW-0645">Protease</keyword>
<dbReference type="STRING" id="767519.SAMN05216559_2602"/>
<dbReference type="InterPro" id="IPR003675">
    <property type="entry name" value="Rce1/LyrA-like_dom"/>
</dbReference>
<dbReference type="OrthoDB" id="214851at2157"/>